<proteinExistence type="inferred from homology"/>
<evidence type="ECO:0000256" key="4">
    <source>
        <dbReference type="SAM" id="MobiDB-lite"/>
    </source>
</evidence>
<dbReference type="Gene3D" id="3.40.190.10">
    <property type="entry name" value="Periplasmic binding protein-like II"/>
    <property type="match status" value="2"/>
</dbReference>
<dbReference type="CDD" id="cd14750">
    <property type="entry name" value="PBP2_TMBP"/>
    <property type="match status" value="1"/>
</dbReference>
<keyword evidence="3 5" id="KW-0732">Signal</keyword>
<feature type="region of interest" description="Disordered" evidence="4">
    <location>
        <begin position="24"/>
        <end position="49"/>
    </location>
</feature>
<dbReference type="PANTHER" id="PTHR30061:SF50">
    <property type="entry name" value="MALTOSE_MALTODEXTRIN-BINDING PERIPLASMIC PROTEIN"/>
    <property type="match status" value="1"/>
</dbReference>
<gene>
    <name evidence="6" type="ORF">GCM10023169_30120</name>
</gene>
<protein>
    <submittedName>
        <fullName evidence="6">ABC transporter substrate-binding protein</fullName>
    </submittedName>
</protein>
<organism evidence="6 7">
    <name type="scientific">Georgenia halophila</name>
    <dbReference type="NCBI Taxonomy" id="620889"/>
    <lineage>
        <taxon>Bacteria</taxon>
        <taxon>Bacillati</taxon>
        <taxon>Actinomycetota</taxon>
        <taxon>Actinomycetes</taxon>
        <taxon>Micrococcales</taxon>
        <taxon>Bogoriellaceae</taxon>
        <taxon>Georgenia</taxon>
    </lineage>
</organism>
<dbReference type="PANTHER" id="PTHR30061">
    <property type="entry name" value="MALTOSE-BINDING PERIPLASMIC PROTEIN"/>
    <property type="match status" value="1"/>
</dbReference>
<feature type="chain" id="PRO_5047084223" evidence="5">
    <location>
        <begin position="23"/>
        <end position="434"/>
    </location>
</feature>
<evidence type="ECO:0000313" key="7">
    <source>
        <dbReference type="Proteomes" id="UP001500622"/>
    </source>
</evidence>
<evidence type="ECO:0000256" key="2">
    <source>
        <dbReference type="ARBA" id="ARBA00022448"/>
    </source>
</evidence>
<feature type="signal peptide" evidence="5">
    <location>
        <begin position="1"/>
        <end position="22"/>
    </location>
</feature>
<evidence type="ECO:0000313" key="6">
    <source>
        <dbReference type="EMBL" id="GAA4428696.1"/>
    </source>
</evidence>
<dbReference type="PROSITE" id="PS51257">
    <property type="entry name" value="PROKAR_LIPOPROTEIN"/>
    <property type="match status" value="1"/>
</dbReference>
<dbReference type="SUPFAM" id="SSF53850">
    <property type="entry name" value="Periplasmic binding protein-like II"/>
    <property type="match status" value="1"/>
</dbReference>
<dbReference type="Proteomes" id="UP001500622">
    <property type="component" value="Unassembled WGS sequence"/>
</dbReference>
<dbReference type="EMBL" id="BAABGN010000012">
    <property type="protein sequence ID" value="GAA4428696.1"/>
    <property type="molecule type" value="Genomic_DNA"/>
</dbReference>
<keyword evidence="7" id="KW-1185">Reference proteome</keyword>
<dbReference type="InterPro" id="IPR006059">
    <property type="entry name" value="SBP"/>
</dbReference>
<comment type="similarity">
    <text evidence="1">Belongs to the bacterial solute-binding protein 1 family.</text>
</comment>
<evidence type="ECO:0000256" key="1">
    <source>
        <dbReference type="ARBA" id="ARBA00008520"/>
    </source>
</evidence>
<accession>A0ABP8LFG0</accession>
<evidence type="ECO:0000256" key="3">
    <source>
        <dbReference type="ARBA" id="ARBA00022729"/>
    </source>
</evidence>
<sequence>MNVRTRTAAALAVATLALTGCAGGTSAPEGQEGTSGGQEDDGSGALGPEALDEAGEAEITWCAQKDSSGQFTAVLEAFNSDPANEGVTLSLLEFPASTDEWRNQFIQRQQAESPECDIFGSDVVWTAELAQRGFIRDLTPYVESRADEFIPSTLETAAYDGSYWAVPLGTNVAFLYYRTDHLDSAPRTWQEAYAAGQANDGLIYQAAAYEGLTVNFVTLATAAGGTILSDDGKASAINSPENLAALEFMSQGIENGSVPPAVLTYMEEETRRAFEAGEATLAVNWTYAYVLGQDAPIADDFDIVALPAWDGGDASGVLGGVNLVVSAFSEHPEEALQAIDGITSAASQVTQAQKGLAPTLEAAYDDAAVQEALPFWETLRDGVRQATSRPVTPVYAQISRAIYTNVSAALSGEVSPAAALEQADADINEALTTF</sequence>
<evidence type="ECO:0000256" key="5">
    <source>
        <dbReference type="SAM" id="SignalP"/>
    </source>
</evidence>
<keyword evidence="2" id="KW-0813">Transport</keyword>
<reference evidence="7" key="1">
    <citation type="journal article" date="2019" name="Int. J. Syst. Evol. Microbiol.">
        <title>The Global Catalogue of Microorganisms (GCM) 10K type strain sequencing project: providing services to taxonomists for standard genome sequencing and annotation.</title>
        <authorList>
            <consortium name="The Broad Institute Genomics Platform"/>
            <consortium name="The Broad Institute Genome Sequencing Center for Infectious Disease"/>
            <person name="Wu L."/>
            <person name="Ma J."/>
        </authorList>
    </citation>
    <scope>NUCLEOTIDE SEQUENCE [LARGE SCALE GENOMIC DNA]</scope>
    <source>
        <strain evidence="7">JCM 17810</strain>
    </source>
</reference>
<comment type="caution">
    <text evidence="6">The sequence shown here is derived from an EMBL/GenBank/DDBJ whole genome shotgun (WGS) entry which is preliminary data.</text>
</comment>
<dbReference type="Pfam" id="PF01547">
    <property type="entry name" value="SBP_bac_1"/>
    <property type="match status" value="1"/>
</dbReference>
<name>A0ABP8LFG0_9MICO</name>